<feature type="compositionally biased region" description="Polar residues" evidence="2">
    <location>
        <begin position="515"/>
        <end position="527"/>
    </location>
</feature>
<sequence length="979" mass="106712">MMDMKDGWRVRRLDDEPMYCEAPHDKSDILCASFDNEDLESLKKRRRRYEEAANRFLQGHTPRLLSTVLRGPFEGPDAKGWVNPWQSRREPTLAATPPPPTAAVIKTTTEVEESVVEEVDVEDAASCHLPSPRSLDQPNLSPHPFMETDELERVEAWRNTTESVSDTQEFAWSVEASLSQPQSQTQRKRRSTGSEWLKRQDTKRRKAGDTNSLREDPAATQRDGARFSQNITQKQGDTAMEDDETASLESSQINPQTPRKALNSSASGSHQQQTSQISNKYGSTAQEEISAPLSTPIQTPQSNRKAVVKTGDGAPPSSVVTVVKEEERSEFKTQQDESFLFRARPRKHAINALNSSPLKRISFGQVSSAASTSSSESDSQGDVQDLEGDTCMADDTKATSPGSSEEDGDQHFPGKDTAQGGESGEFISEPLSSSIALDAMESDVCPIKTTDAEVPEMVENLDQHLPVETVAIAEIADLTSSQEPTIVATAASQEQEENLPPERASAVSQPPTPEIQATSPKEPASQISSSFAGILPNFFPQSPWSKLSQFIIPRTPRPSSNTDQNHQQPTNSNISTVESPNASQAPATPLAASVVETVVSVGGTSDRTVERHSACIVDRLVEAANLHNSPALPASQQSPWNMDVPVLPQPQPQQQLRDGDAINTIDPSCQSSWAASPTKMRQAAQEALMSKFFNVAEPASPSPLAPTAAITPKGPSVTTEQPNAADTSESVSPEPVFSIKSFANFLSSSPEKPRRRLNKARLSGGHLPSTQNLIAATTNNPWESAPKSTKRVRWALLPNEVEGEESLESQNPHTPTAQRAASPPPETAVADLPTGEDDQYKKHFQAVSLRKRLHHHLLPSASQQVLQSPGPMAMAEAFVSADSFRAPPVPMAIVHVDDAPLVQDNAETQESAVDDVDDILRNLNEFIEMVDVEADLARAKEEEQKQNDKQQQQRIGQPVRKSFTGSFTFDGMMDAGVWD</sequence>
<accession>A0A010RS19</accession>
<dbReference type="OrthoDB" id="5419922at2759"/>
<feature type="region of interest" description="Disordered" evidence="2">
    <location>
        <begin position="121"/>
        <end position="145"/>
    </location>
</feature>
<evidence type="ECO:0000256" key="2">
    <source>
        <dbReference type="SAM" id="MobiDB-lite"/>
    </source>
</evidence>
<feature type="compositionally biased region" description="Polar residues" evidence="2">
    <location>
        <begin position="808"/>
        <end position="819"/>
    </location>
</feature>
<evidence type="ECO:0000313" key="3">
    <source>
        <dbReference type="EMBL" id="EXF75063.1"/>
    </source>
</evidence>
<dbReference type="STRING" id="1445577.A0A010RS19"/>
<comment type="caution">
    <text evidence="3">The sequence shown here is derived from an EMBL/GenBank/DDBJ whole genome shotgun (WGS) entry which is preliminary data.</text>
</comment>
<feature type="compositionally biased region" description="Low complexity" evidence="2">
    <location>
        <begin position="362"/>
        <end position="383"/>
    </location>
</feature>
<feature type="compositionally biased region" description="Polar residues" evidence="2">
    <location>
        <begin position="716"/>
        <end position="731"/>
    </location>
</feature>
<organism evidence="3 4">
    <name type="scientific">Colletotrichum fioriniae PJ7</name>
    <dbReference type="NCBI Taxonomy" id="1445577"/>
    <lineage>
        <taxon>Eukaryota</taxon>
        <taxon>Fungi</taxon>
        <taxon>Dikarya</taxon>
        <taxon>Ascomycota</taxon>
        <taxon>Pezizomycotina</taxon>
        <taxon>Sordariomycetes</taxon>
        <taxon>Hypocreomycetidae</taxon>
        <taxon>Glomerellales</taxon>
        <taxon>Glomerellaceae</taxon>
        <taxon>Colletotrichum</taxon>
        <taxon>Colletotrichum acutatum species complex</taxon>
    </lineage>
</organism>
<proteinExistence type="predicted"/>
<keyword evidence="1" id="KW-0175">Coiled coil</keyword>
<keyword evidence="4" id="KW-1185">Reference proteome</keyword>
<dbReference type="EMBL" id="JARH01000930">
    <property type="protein sequence ID" value="EXF75063.1"/>
    <property type="molecule type" value="Genomic_DNA"/>
</dbReference>
<evidence type="ECO:0000313" key="4">
    <source>
        <dbReference type="Proteomes" id="UP000020467"/>
    </source>
</evidence>
<feature type="region of interest" description="Disordered" evidence="2">
    <location>
        <begin position="940"/>
        <end position="967"/>
    </location>
</feature>
<dbReference type="KEGG" id="cfj:CFIO01_09222"/>
<feature type="coiled-coil region" evidence="1">
    <location>
        <begin position="32"/>
        <end position="59"/>
    </location>
</feature>
<feature type="region of interest" description="Disordered" evidence="2">
    <location>
        <begin position="802"/>
        <end position="836"/>
    </location>
</feature>
<protein>
    <submittedName>
        <fullName evidence="3">Protamine P1</fullName>
    </submittedName>
</protein>
<dbReference type="Proteomes" id="UP000020467">
    <property type="component" value="Unassembled WGS sequence"/>
</dbReference>
<dbReference type="AlphaFoldDB" id="A0A010RS19"/>
<feature type="compositionally biased region" description="Polar residues" evidence="2">
    <location>
        <begin position="247"/>
        <end position="304"/>
    </location>
</feature>
<feature type="region of interest" description="Disordered" evidence="2">
    <location>
        <begin position="489"/>
        <end position="527"/>
    </location>
</feature>
<dbReference type="eggNOG" id="ENOG502SYKX">
    <property type="taxonomic scope" value="Eukaryota"/>
</dbReference>
<reference evidence="3 4" key="1">
    <citation type="submission" date="2014-02" db="EMBL/GenBank/DDBJ databases">
        <title>The genome sequence of Colletotrichum fioriniae PJ7.</title>
        <authorList>
            <person name="Baroncelli R."/>
            <person name="Thon M.R."/>
        </authorList>
    </citation>
    <scope>NUCLEOTIDE SEQUENCE [LARGE SCALE GENOMIC DNA]</scope>
    <source>
        <strain evidence="3 4">PJ7</strain>
    </source>
</reference>
<dbReference type="HOGENOM" id="CLU_011503_0_0_1"/>
<feature type="region of interest" description="Disordered" evidence="2">
    <location>
        <begin position="173"/>
        <end position="426"/>
    </location>
</feature>
<feature type="region of interest" description="Disordered" evidence="2">
    <location>
        <begin position="699"/>
        <end position="733"/>
    </location>
</feature>
<feature type="region of interest" description="Disordered" evidence="2">
    <location>
        <begin position="552"/>
        <end position="589"/>
    </location>
</feature>
<name>A0A010RS19_9PEZI</name>
<gene>
    <name evidence="3" type="ORF">CFIO01_09222</name>
</gene>
<evidence type="ECO:0000256" key="1">
    <source>
        <dbReference type="SAM" id="Coils"/>
    </source>
</evidence>
<feature type="compositionally biased region" description="Polar residues" evidence="2">
    <location>
        <begin position="173"/>
        <end position="185"/>
    </location>
</feature>
<feature type="compositionally biased region" description="Basic and acidic residues" evidence="2">
    <location>
        <begin position="323"/>
        <end position="335"/>
    </location>
</feature>
<feature type="compositionally biased region" description="Polar residues" evidence="2">
    <location>
        <begin position="557"/>
        <end position="586"/>
    </location>
</feature>
<feature type="compositionally biased region" description="Polar residues" evidence="2">
    <location>
        <begin position="227"/>
        <end position="236"/>
    </location>
</feature>
<feature type="region of interest" description="Disordered" evidence="2">
    <location>
        <begin position="747"/>
        <end position="772"/>
    </location>
</feature>